<dbReference type="EMBL" id="NPDP01000026">
    <property type="protein sequence ID" value="PJZ29186.1"/>
    <property type="molecule type" value="Genomic_DNA"/>
</dbReference>
<evidence type="ECO:0000313" key="4">
    <source>
        <dbReference type="Proteomes" id="UP000231919"/>
    </source>
</evidence>
<evidence type="ECO:0008006" key="6">
    <source>
        <dbReference type="Google" id="ProtNLM"/>
    </source>
</evidence>
<evidence type="ECO:0000313" key="2">
    <source>
        <dbReference type="EMBL" id="AYV54810.1"/>
    </source>
</evidence>
<dbReference type="PROSITE" id="PS51257">
    <property type="entry name" value="PROKAR_LIPOPROTEIN"/>
    <property type="match status" value="1"/>
</dbReference>
<evidence type="ECO:0000256" key="1">
    <source>
        <dbReference type="SAM" id="MobiDB-lite"/>
    </source>
</evidence>
<keyword evidence="4" id="KW-1185">Reference proteome</keyword>
<accession>A0A2M9XTQ4</accession>
<proteinExistence type="predicted"/>
<reference evidence="3 4" key="1">
    <citation type="submission" date="2017-07" db="EMBL/GenBank/DDBJ databases">
        <title>Leptospira spp. isolated from tropical soils.</title>
        <authorList>
            <person name="Thibeaux R."/>
            <person name="Iraola G."/>
            <person name="Ferres I."/>
            <person name="Bierque E."/>
            <person name="Girault D."/>
            <person name="Soupe-Gilbert M.-E."/>
            <person name="Picardeau M."/>
            <person name="Goarant C."/>
        </authorList>
    </citation>
    <scope>NUCLEOTIDE SEQUENCE [LARGE SCALE GENOMIC DNA]</scope>
    <source>
        <strain evidence="3 4">JW2-C-B1</strain>
    </source>
</reference>
<gene>
    <name evidence="3" type="ORF">CH378_14275</name>
    <name evidence="2" type="ORF">EFP84_04275</name>
</gene>
<dbReference type="RefSeq" id="WP_100736911.1">
    <property type="nucleotide sequence ID" value="NZ_CP033614.1"/>
</dbReference>
<name>A0A2M9XTQ4_9LEPT</name>
<protein>
    <recommendedName>
        <fullName evidence="6">Lipoprotein</fullName>
    </recommendedName>
</protein>
<sequence length="145" mass="16096">MKSFLSFFLSVSILFQALVFSSGLFGCVLAEKAKICECNHGSKKQKHADEEDKRFSRKSRSGNESQVAKTFPSCHSAKSGETHACSCKKTENKLSQLSAFYSALFSPVQLSDLNHKTDVLHIITLEYSNLGIHSSFSLLKPPRFS</sequence>
<dbReference type="Proteomes" id="UP000231919">
    <property type="component" value="Unassembled WGS sequence"/>
</dbReference>
<organism evidence="2 5">
    <name type="scientific">Leptospira kmetyi</name>
    <dbReference type="NCBI Taxonomy" id="408139"/>
    <lineage>
        <taxon>Bacteria</taxon>
        <taxon>Pseudomonadati</taxon>
        <taxon>Spirochaetota</taxon>
        <taxon>Spirochaetia</taxon>
        <taxon>Leptospirales</taxon>
        <taxon>Leptospiraceae</taxon>
        <taxon>Leptospira</taxon>
    </lineage>
</organism>
<dbReference type="AlphaFoldDB" id="A0A2M9XTQ4"/>
<evidence type="ECO:0000313" key="5">
    <source>
        <dbReference type="Proteomes" id="UP000276407"/>
    </source>
</evidence>
<feature type="region of interest" description="Disordered" evidence="1">
    <location>
        <begin position="42"/>
        <end position="81"/>
    </location>
</feature>
<dbReference type="KEGG" id="lkm:EFP84_04275"/>
<evidence type="ECO:0000313" key="3">
    <source>
        <dbReference type="EMBL" id="PJZ29186.1"/>
    </source>
</evidence>
<dbReference type="Proteomes" id="UP000276407">
    <property type="component" value="Chromosome 1"/>
</dbReference>
<dbReference type="OrthoDB" id="328537at2"/>
<dbReference type="InterPro" id="IPR058083">
    <property type="entry name" value="LIC_11090-like"/>
</dbReference>
<dbReference type="NCBIfam" id="NF047775">
    <property type="entry name" value="LIC_11090_fam"/>
    <property type="match status" value="1"/>
</dbReference>
<dbReference type="EMBL" id="CP033614">
    <property type="protein sequence ID" value="AYV54810.1"/>
    <property type="molecule type" value="Genomic_DNA"/>
</dbReference>
<reference evidence="2 5" key="2">
    <citation type="submission" date="2018-11" db="EMBL/GenBank/DDBJ databases">
        <title>Complete genome sequence of Leptospira kmetyi isolate LS 001/16 from soil sample associated with a leptospirosis patient in Kelantan.</title>
        <authorList>
            <person name="Muhammad Yusoff F."/>
            <person name="Muhammad Yusoff S."/>
            <person name="Ahmad M.N."/>
            <person name="Yusof N.Y."/>
            <person name="Aziah I."/>
        </authorList>
    </citation>
    <scope>NUCLEOTIDE SEQUENCE [LARGE SCALE GENOMIC DNA]</scope>
    <source>
        <strain evidence="2 5">LS 001/16</strain>
    </source>
</reference>